<dbReference type="Gene3D" id="2.40.50.100">
    <property type="match status" value="1"/>
</dbReference>
<evidence type="ECO:0000256" key="3">
    <source>
        <dbReference type="SAM" id="SignalP"/>
    </source>
</evidence>
<sequence length="341" mass="37743">MRRILLCLVVVFGSVGAKPVVVSTQSVKMGSLDSKNTFVGVIKFKEISHIASQSSGVVEKVLFEVGENVKKGMPLVVLSSDLLQKDIQAKEAKLQQANKLKEYQQKEFERYKNLLETDSITLQQYEKLSYEIAVQEFNILSLQAQLEQAKVELSQKTIVAPFDGIIVQEKVNIGEWLKVGDSVCELVDTTQVQVIVDVPSSLLPFLSKGENVPLKIGQKNYTGRIIAIIPKANARSRTFPIVISLANDGRFVDGMAVNAMLRSGGKSEGFLVPRDSIVEYNNRPSVFIVENGRAKVIFVDVLSIQGKVAVVLGQLSVKDRVIYKGQYRLQNGAEVRENKES</sequence>
<dbReference type="PANTHER" id="PTHR30469:SF15">
    <property type="entry name" value="HLYD FAMILY OF SECRETION PROTEINS"/>
    <property type="match status" value="1"/>
</dbReference>
<keyword evidence="2" id="KW-0175">Coiled coil</keyword>
<organism evidence="7 8">
    <name type="scientific">Helicobacter enhydrae</name>
    <dbReference type="NCBI Taxonomy" id="222136"/>
    <lineage>
        <taxon>Bacteria</taxon>
        <taxon>Pseudomonadati</taxon>
        <taxon>Campylobacterota</taxon>
        <taxon>Epsilonproteobacteria</taxon>
        <taxon>Campylobacterales</taxon>
        <taxon>Helicobacteraceae</taxon>
        <taxon>Helicobacter</taxon>
    </lineage>
</organism>
<feature type="domain" description="YknX-like C-terminal permuted SH3-like" evidence="6">
    <location>
        <begin position="272"/>
        <end position="336"/>
    </location>
</feature>
<feature type="domain" description="CusB-like beta-barrel" evidence="4">
    <location>
        <begin position="194"/>
        <end position="263"/>
    </location>
</feature>
<dbReference type="STRING" id="222136.BBW65_00975"/>
<keyword evidence="3" id="KW-0732">Signal</keyword>
<dbReference type="InterPro" id="IPR058637">
    <property type="entry name" value="YknX-like_C"/>
</dbReference>
<dbReference type="AlphaFoldDB" id="A0A1B1U419"/>
<evidence type="ECO:0000313" key="7">
    <source>
        <dbReference type="EMBL" id="ANV97472.1"/>
    </source>
</evidence>
<dbReference type="InterPro" id="IPR006143">
    <property type="entry name" value="RND_pump_MFP"/>
</dbReference>
<dbReference type="Pfam" id="PF25989">
    <property type="entry name" value="YknX_C"/>
    <property type="match status" value="1"/>
</dbReference>
<comment type="similarity">
    <text evidence="1">Belongs to the membrane fusion protein (MFP) (TC 8.A.1) family.</text>
</comment>
<dbReference type="PANTHER" id="PTHR30469">
    <property type="entry name" value="MULTIDRUG RESISTANCE PROTEIN MDTA"/>
    <property type="match status" value="1"/>
</dbReference>
<name>A0A1B1U419_9HELI</name>
<dbReference type="Proteomes" id="UP000092884">
    <property type="component" value="Chromosome"/>
</dbReference>
<dbReference type="Gene3D" id="2.40.420.20">
    <property type="match status" value="1"/>
</dbReference>
<evidence type="ECO:0000313" key="8">
    <source>
        <dbReference type="Proteomes" id="UP000092884"/>
    </source>
</evidence>
<gene>
    <name evidence="7" type="ORF">BBW65_00975</name>
</gene>
<evidence type="ECO:0000259" key="6">
    <source>
        <dbReference type="Pfam" id="PF25989"/>
    </source>
</evidence>
<dbReference type="GO" id="GO:1990281">
    <property type="term" value="C:efflux pump complex"/>
    <property type="evidence" value="ECO:0007669"/>
    <property type="project" value="TreeGrafter"/>
</dbReference>
<dbReference type="GO" id="GO:0015562">
    <property type="term" value="F:efflux transmembrane transporter activity"/>
    <property type="evidence" value="ECO:0007669"/>
    <property type="project" value="TreeGrafter"/>
</dbReference>
<dbReference type="Gene3D" id="2.40.30.170">
    <property type="match status" value="1"/>
</dbReference>
<dbReference type="KEGG" id="het:BBW65_00975"/>
<dbReference type="OrthoDB" id="5318766at2"/>
<feature type="coiled-coil region" evidence="2">
    <location>
        <begin position="80"/>
        <end position="114"/>
    </location>
</feature>
<proteinExistence type="inferred from homology"/>
<evidence type="ECO:0000256" key="1">
    <source>
        <dbReference type="ARBA" id="ARBA00009477"/>
    </source>
</evidence>
<dbReference type="NCBIfam" id="TIGR01730">
    <property type="entry name" value="RND_mfp"/>
    <property type="match status" value="1"/>
</dbReference>
<accession>A0A1B1U419</accession>
<feature type="signal peptide" evidence="3">
    <location>
        <begin position="1"/>
        <end position="17"/>
    </location>
</feature>
<feature type="chain" id="PRO_5008530156" evidence="3">
    <location>
        <begin position="18"/>
        <end position="341"/>
    </location>
</feature>
<protein>
    <submittedName>
        <fullName evidence="7">Uncharacterized protein</fullName>
    </submittedName>
</protein>
<dbReference type="InterPro" id="IPR058647">
    <property type="entry name" value="BSH_CzcB-like"/>
</dbReference>
<dbReference type="Pfam" id="PF25973">
    <property type="entry name" value="BSH_CzcB"/>
    <property type="match status" value="1"/>
</dbReference>
<keyword evidence="8" id="KW-1185">Reference proteome</keyword>
<feature type="domain" description="CzcB-like barrel-sandwich hybrid" evidence="5">
    <location>
        <begin position="47"/>
        <end position="188"/>
    </location>
</feature>
<evidence type="ECO:0000259" key="5">
    <source>
        <dbReference type="Pfam" id="PF25973"/>
    </source>
</evidence>
<dbReference type="RefSeq" id="WP_066338511.1">
    <property type="nucleotide sequence ID" value="NZ_CP016503.1"/>
</dbReference>
<reference evidence="8" key="1">
    <citation type="submission" date="2016-07" db="EMBL/GenBank/DDBJ databases">
        <authorList>
            <person name="Florea S."/>
            <person name="Webb J.S."/>
            <person name="Jaromczyk J."/>
            <person name="Schardl C.L."/>
        </authorList>
    </citation>
    <scope>NUCLEOTIDE SEQUENCE [LARGE SCALE GENOMIC DNA]</scope>
    <source>
        <strain evidence="8">MIT 01-6242</strain>
    </source>
</reference>
<dbReference type="EMBL" id="CP016503">
    <property type="protein sequence ID" value="ANV97472.1"/>
    <property type="molecule type" value="Genomic_DNA"/>
</dbReference>
<dbReference type="Gene3D" id="1.10.287.470">
    <property type="entry name" value="Helix hairpin bin"/>
    <property type="match status" value="1"/>
</dbReference>
<dbReference type="Pfam" id="PF25954">
    <property type="entry name" value="Beta-barrel_RND_2"/>
    <property type="match status" value="1"/>
</dbReference>
<evidence type="ECO:0000259" key="4">
    <source>
        <dbReference type="Pfam" id="PF25954"/>
    </source>
</evidence>
<dbReference type="SUPFAM" id="SSF111369">
    <property type="entry name" value="HlyD-like secretion proteins"/>
    <property type="match status" value="1"/>
</dbReference>
<evidence type="ECO:0000256" key="2">
    <source>
        <dbReference type="SAM" id="Coils"/>
    </source>
</evidence>
<dbReference type="InterPro" id="IPR058792">
    <property type="entry name" value="Beta-barrel_RND_2"/>
</dbReference>